<comment type="similarity">
    <text evidence="1 7">Belongs to the SsuD family.</text>
</comment>
<dbReference type="Proteomes" id="UP000315753">
    <property type="component" value="Unassembled WGS sequence"/>
</dbReference>
<dbReference type="AlphaFoldDB" id="A0A540V3I1"/>
<keyword evidence="6 7" id="KW-0503">Monooxygenase</keyword>
<keyword evidence="5 7" id="KW-0560">Oxidoreductase</keyword>
<organism evidence="9 10">
    <name type="scientific">Ureibacillus terrenus</name>
    <dbReference type="NCBI Taxonomy" id="118246"/>
    <lineage>
        <taxon>Bacteria</taxon>
        <taxon>Bacillati</taxon>
        <taxon>Bacillota</taxon>
        <taxon>Bacilli</taxon>
        <taxon>Bacillales</taxon>
        <taxon>Caryophanaceae</taxon>
        <taxon>Ureibacillus</taxon>
    </lineage>
</organism>
<dbReference type="NCBIfam" id="TIGR03565">
    <property type="entry name" value="alk_sulf_monoox"/>
    <property type="match status" value="1"/>
</dbReference>
<evidence type="ECO:0000256" key="4">
    <source>
        <dbReference type="ARBA" id="ARBA00022643"/>
    </source>
</evidence>
<keyword evidence="4 7" id="KW-0288">FMN</keyword>
<gene>
    <name evidence="7 9" type="primary">ssuD</name>
    <name evidence="9" type="ORF">FKZ59_06395</name>
</gene>
<dbReference type="NCBIfam" id="NF001939">
    <property type="entry name" value="PRK00719.1"/>
    <property type="match status" value="1"/>
</dbReference>
<evidence type="ECO:0000256" key="6">
    <source>
        <dbReference type="ARBA" id="ARBA00023033"/>
    </source>
</evidence>
<dbReference type="SUPFAM" id="SSF51679">
    <property type="entry name" value="Bacterial luciferase-like"/>
    <property type="match status" value="1"/>
</dbReference>
<dbReference type="Pfam" id="PF00296">
    <property type="entry name" value="Bac_luciferase"/>
    <property type="match status" value="1"/>
</dbReference>
<evidence type="ECO:0000256" key="1">
    <source>
        <dbReference type="ARBA" id="ARBA00007044"/>
    </source>
</evidence>
<evidence type="ECO:0000256" key="7">
    <source>
        <dbReference type="HAMAP-Rule" id="MF_01229"/>
    </source>
</evidence>
<evidence type="ECO:0000313" key="9">
    <source>
        <dbReference type="EMBL" id="TQE91268.1"/>
    </source>
</evidence>
<feature type="domain" description="Luciferase-like" evidence="8">
    <location>
        <begin position="1"/>
        <end position="323"/>
    </location>
</feature>
<dbReference type="InterPro" id="IPR019911">
    <property type="entry name" value="Alkanesulphonate_mOase_FMN-dep"/>
</dbReference>
<dbReference type="OrthoDB" id="9814695at2"/>
<dbReference type="Gene3D" id="3.20.20.30">
    <property type="entry name" value="Luciferase-like domain"/>
    <property type="match status" value="1"/>
</dbReference>
<evidence type="ECO:0000313" key="10">
    <source>
        <dbReference type="Proteomes" id="UP000315753"/>
    </source>
</evidence>
<protein>
    <recommendedName>
        <fullName evidence="2 7">Alkanesulfonate monooxygenase</fullName>
        <ecNumber evidence="2 7">1.14.14.5</ecNumber>
    </recommendedName>
    <alternativeName>
        <fullName evidence="7">FMNH2-dependent aliphatic sulfonate monooxygenase</fullName>
    </alternativeName>
</protein>
<sequence>MDFFWFIPTYGDGRYLATTKGARETNFPYIKQIAQAVDELGYEGVLIPTGKSCNDPWVTASALSTVTQKLKFLIAVRPGVMKPTVAARMAATLDQISNGRLLINVVAGGDPVELAGDGIFASHDERYEITDEFLDIWRALLAEEKVDYEGKHLKVEGGEIMFPGIQKPHPPIYFGGSSDAGIKVAAKHSDVYLTWGEPPRQVKEKIEKVRAEAAKHGREVEFGLRVHVIVRETNEEAWKAANDLIKYVDDEAIKKAQEVFKRYDSVGQKKMTELNKGERGNLEIYPNLWAGVGLVRGGCGTAIVGDPETVAERIREYQEIGINKFVLSGYPHLEEAYQFAELVFPLLGYKQDKKSTGAPKGEVVGYDYTAEKLARV</sequence>
<dbReference type="HAMAP" id="MF_01229">
    <property type="entry name" value="Alkanesulf_monooxygen"/>
    <property type="match status" value="1"/>
</dbReference>
<name>A0A540V3I1_9BACL</name>
<dbReference type="InterPro" id="IPR011251">
    <property type="entry name" value="Luciferase-like_dom"/>
</dbReference>
<dbReference type="PANTHER" id="PTHR42847">
    <property type="entry name" value="ALKANESULFONATE MONOOXYGENASE"/>
    <property type="match status" value="1"/>
</dbReference>
<evidence type="ECO:0000256" key="5">
    <source>
        <dbReference type="ARBA" id="ARBA00023002"/>
    </source>
</evidence>
<evidence type="ECO:0000259" key="8">
    <source>
        <dbReference type="Pfam" id="PF00296"/>
    </source>
</evidence>
<accession>A0A540V3I1</accession>
<keyword evidence="10" id="KW-1185">Reference proteome</keyword>
<dbReference type="EC" id="1.14.14.5" evidence="2 7"/>
<reference evidence="9 10" key="1">
    <citation type="submission" date="2019-06" db="EMBL/GenBank/DDBJ databases">
        <title>Genome sequence of Ureibacillus terrenus.</title>
        <authorList>
            <person name="Maclea K.S."/>
            <person name="Simoes M."/>
        </authorList>
    </citation>
    <scope>NUCLEOTIDE SEQUENCE [LARGE SCALE GENOMIC DNA]</scope>
    <source>
        <strain evidence="9 10">ATCC BAA-384</strain>
    </source>
</reference>
<comment type="caution">
    <text evidence="9">The sequence shown here is derived from an EMBL/GenBank/DDBJ whole genome shotgun (WGS) entry which is preliminary data.</text>
</comment>
<evidence type="ECO:0000256" key="3">
    <source>
        <dbReference type="ARBA" id="ARBA00022630"/>
    </source>
</evidence>
<evidence type="ECO:0000256" key="2">
    <source>
        <dbReference type="ARBA" id="ARBA00012113"/>
    </source>
</evidence>
<dbReference type="EMBL" id="VIGD01000006">
    <property type="protein sequence ID" value="TQE91268.1"/>
    <property type="molecule type" value="Genomic_DNA"/>
</dbReference>
<proteinExistence type="inferred from homology"/>
<comment type="catalytic activity">
    <reaction evidence="7">
        <text>an alkanesulfonate + FMNH2 + O2 = an aldehyde + FMN + sulfite + H2O + 2 H(+)</text>
        <dbReference type="Rhea" id="RHEA:23064"/>
        <dbReference type="ChEBI" id="CHEBI:15377"/>
        <dbReference type="ChEBI" id="CHEBI:15378"/>
        <dbReference type="ChEBI" id="CHEBI:15379"/>
        <dbReference type="ChEBI" id="CHEBI:17359"/>
        <dbReference type="ChEBI" id="CHEBI:17478"/>
        <dbReference type="ChEBI" id="CHEBI:57618"/>
        <dbReference type="ChEBI" id="CHEBI:58210"/>
        <dbReference type="ChEBI" id="CHEBI:134249"/>
        <dbReference type="EC" id="1.14.14.5"/>
    </reaction>
</comment>
<dbReference type="RefSeq" id="WP_141601919.1">
    <property type="nucleotide sequence ID" value="NZ_VIGD01000006.1"/>
</dbReference>
<dbReference type="GO" id="GO:0008726">
    <property type="term" value="F:alkanesulfonate monooxygenase activity"/>
    <property type="evidence" value="ECO:0007669"/>
    <property type="project" value="UniProtKB-UniRule"/>
</dbReference>
<dbReference type="CDD" id="cd01094">
    <property type="entry name" value="Alkanesulfonate_monoxygenase"/>
    <property type="match status" value="1"/>
</dbReference>
<dbReference type="InterPro" id="IPR050172">
    <property type="entry name" value="SsuD_RutA_monooxygenase"/>
</dbReference>
<keyword evidence="3 7" id="KW-0285">Flavoprotein</keyword>
<comment type="function">
    <text evidence="7">Catalyzes the desulfonation of aliphatic sulfonates.</text>
</comment>
<dbReference type="GO" id="GO:0046306">
    <property type="term" value="P:alkanesulfonate catabolic process"/>
    <property type="evidence" value="ECO:0007669"/>
    <property type="project" value="TreeGrafter"/>
</dbReference>
<dbReference type="InterPro" id="IPR036661">
    <property type="entry name" value="Luciferase-like_sf"/>
</dbReference>
<dbReference type="PANTHER" id="PTHR42847:SF4">
    <property type="entry name" value="ALKANESULFONATE MONOOXYGENASE-RELATED"/>
    <property type="match status" value="1"/>
</dbReference>